<dbReference type="Pfam" id="PF20653">
    <property type="entry name" value="COG6_C"/>
    <property type="match status" value="1"/>
</dbReference>
<dbReference type="InterPro" id="IPR048369">
    <property type="entry name" value="COG6_C"/>
</dbReference>
<dbReference type="Proteomes" id="UP001527925">
    <property type="component" value="Unassembled WGS sequence"/>
</dbReference>
<comment type="caution">
    <text evidence="13">The sequence shown here is derived from an EMBL/GenBank/DDBJ whole genome shotgun (WGS) entry which is preliminary data.</text>
</comment>
<proteinExistence type="inferred from homology"/>
<name>A0ABR4NKJ1_9FUNG</name>
<evidence type="ECO:0000256" key="2">
    <source>
        <dbReference type="ARBA" id="ARBA00011023"/>
    </source>
</evidence>
<protein>
    <recommendedName>
        <fullName evidence="3 10">Conserved oligomeric Golgi complex subunit 6</fullName>
        <shortName evidence="10">COG complex subunit 6</shortName>
    </recommendedName>
    <alternativeName>
        <fullName evidence="8 10">Component of oligomeric Golgi complex 6</fullName>
    </alternativeName>
</protein>
<evidence type="ECO:0000256" key="1">
    <source>
        <dbReference type="ARBA" id="ARBA00004395"/>
    </source>
</evidence>
<dbReference type="InterPro" id="IPR010490">
    <property type="entry name" value="COG6"/>
</dbReference>
<comment type="function">
    <text evidence="9">Acts as a component of the peripheral membrane COG complex that is involved in intra-Golgi protein trafficking. COG is located at the cis-Golgi, and regulates tethering of retrograde intra-Golgi vesicles and possibly a number of other membrane trafficking events.</text>
</comment>
<keyword evidence="4 10" id="KW-0813">Transport</keyword>
<dbReference type="SMART" id="SM01087">
    <property type="entry name" value="COG6"/>
    <property type="match status" value="1"/>
</dbReference>
<feature type="domain" description="Conserved oligomeric complex COG6 N-terminal" evidence="11">
    <location>
        <begin position="62"/>
        <end position="146"/>
    </location>
</feature>
<evidence type="ECO:0000256" key="3">
    <source>
        <dbReference type="ARBA" id="ARBA00020973"/>
    </source>
</evidence>
<evidence type="ECO:0000259" key="12">
    <source>
        <dbReference type="Pfam" id="PF20653"/>
    </source>
</evidence>
<keyword evidence="14" id="KW-1185">Reference proteome</keyword>
<organism evidence="13 14">
    <name type="scientific">Polyrhizophydium stewartii</name>
    <dbReference type="NCBI Taxonomy" id="2732419"/>
    <lineage>
        <taxon>Eukaryota</taxon>
        <taxon>Fungi</taxon>
        <taxon>Fungi incertae sedis</taxon>
        <taxon>Chytridiomycota</taxon>
        <taxon>Chytridiomycota incertae sedis</taxon>
        <taxon>Chytridiomycetes</taxon>
        <taxon>Rhizophydiales</taxon>
        <taxon>Rhizophydiales incertae sedis</taxon>
        <taxon>Polyrhizophydium</taxon>
    </lineage>
</organism>
<evidence type="ECO:0000256" key="4">
    <source>
        <dbReference type="ARBA" id="ARBA00022448"/>
    </source>
</evidence>
<dbReference type="PANTHER" id="PTHR21506:SF0">
    <property type="entry name" value="CONSERVED OLIGOMERIC GOLGI COMPLEX SUBUNIT 6"/>
    <property type="match status" value="1"/>
</dbReference>
<evidence type="ECO:0000256" key="7">
    <source>
        <dbReference type="ARBA" id="ARBA00023136"/>
    </source>
</evidence>
<evidence type="ECO:0000313" key="14">
    <source>
        <dbReference type="Proteomes" id="UP001527925"/>
    </source>
</evidence>
<reference evidence="13 14" key="1">
    <citation type="submission" date="2023-09" db="EMBL/GenBank/DDBJ databases">
        <title>Pangenome analysis of Batrachochytrium dendrobatidis and related Chytrids.</title>
        <authorList>
            <person name="Yacoub M.N."/>
            <person name="Stajich J.E."/>
            <person name="James T.Y."/>
        </authorList>
    </citation>
    <scope>NUCLEOTIDE SEQUENCE [LARGE SCALE GENOMIC DNA]</scope>
    <source>
        <strain evidence="13 14">JEL0888</strain>
    </source>
</reference>
<keyword evidence="6 10" id="KW-0333">Golgi apparatus</keyword>
<keyword evidence="5 10" id="KW-0653">Protein transport</keyword>
<evidence type="ECO:0000256" key="6">
    <source>
        <dbReference type="ARBA" id="ARBA00023034"/>
    </source>
</evidence>
<comment type="function">
    <text evidence="10">Acts as component of the peripheral membrane COG complex that is involved in intra-Golgi protein trafficking. COG is located at the cis-Golgi, and regulates tethering of retrograde intra-Golgi vesicles and possibly a number of other membrane trafficking events.</text>
</comment>
<dbReference type="Pfam" id="PF06419">
    <property type="entry name" value="COG6_N"/>
    <property type="match status" value="1"/>
</dbReference>
<keyword evidence="7 10" id="KW-0472">Membrane</keyword>
<evidence type="ECO:0000256" key="8">
    <source>
        <dbReference type="ARBA" id="ARBA00031348"/>
    </source>
</evidence>
<evidence type="ECO:0000313" key="13">
    <source>
        <dbReference type="EMBL" id="KAL2920049.1"/>
    </source>
</evidence>
<evidence type="ECO:0000259" key="11">
    <source>
        <dbReference type="Pfam" id="PF06419"/>
    </source>
</evidence>
<sequence length="718" mass="78625">MRDAPMRTPCSRSAATAAAAAADAAPTANSKLASANPLARKLNRILHLSLDAPETQDAFAALSSFYPDNSPAARRNLKSDIEKSIIGANAAFLSAFDVVHEHIARIELQISAIGDRCAAMDDQLRAAYKDTASVLKHTQDIKSKRRVRPPCWMHSTHAARAADSRRSEIAAQRKLIADALLKRFALADDEIRALTTSGDSVDSSFFAALRHVHQIQDDCKALLTSENQRLGLDIMETTRLYQDAAFEKLFRWTLAECRLMKLESPEITLELKEGIRALKQRPIHFQACMDEISTIRHAAVIRSFQDALSIGGPGGFPRPIEMHAHDALRYVGDILAWAHQASVGEREMLEGLFGLASSAFRAKQSALSAAGNNTAASAAGPDAQIASPLDEIEGYRADEELLLQVLDKDLEGICRPLRQRIDSVLASGIGPITSYRIANLVQFYSQTVTKILGTFSQLSVALEELASLSFKVFFDTLNAQAADMLRFIQTPDADLQPPQALKDTITQLREIMLSYDGSLLSPEARAREFVQIISALMDPVIRMCELASTNLKPLESAIFMVNCLHHIQTALAAFSFASEQVQAIDAQMDAQVEVLVKEQFSVILVQSGLHALAQQMQANQPPLALARGCDAKAVSEALARMDMFLVTVTVDVAETLARISSGLIARRVAQRGFRRFVDAYGDIVARVLDPANKYEFPSSLITRTVDEVETLLSLQSDE</sequence>
<dbReference type="EMBL" id="JADGIZ020000001">
    <property type="protein sequence ID" value="KAL2920049.1"/>
    <property type="molecule type" value="Genomic_DNA"/>
</dbReference>
<evidence type="ECO:0000256" key="9">
    <source>
        <dbReference type="ARBA" id="ARBA00043873"/>
    </source>
</evidence>
<dbReference type="InterPro" id="IPR048368">
    <property type="entry name" value="COG6_N"/>
</dbReference>
<feature type="domain" description="Conserved Oligomeric Golgi complex subunit 6 C-terminal" evidence="12">
    <location>
        <begin position="228"/>
        <end position="712"/>
    </location>
</feature>
<evidence type="ECO:0000256" key="10">
    <source>
        <dbReference type="RuleBase" id="RU365075"/>
    </source>
</evidence>
<comment type="subunit">
    <text evidence="10">Component of the conserved oligomeric Golgi complex.</text>
</comment>
<comment type="similarity">
    <text evidence="2 10">Belongs to the COG6 family.</text>
</comment>
<dbReference type="PANTHER" id="PTHR21506">
    <property type="entry name" value="COMPONENT OF OLIGOMERIC GOLGI COMPLEX 6"/>
    <property type="match status" value="1"/>
</dbReference>
<gene>
    <name evidence="13" type="primary">COG6</name>
    <name evidence="13" type="ORF">HK105_200115</name>
</gene>
<evidence type="ECO:0000256" key="5">
    <source>
        <dbReference type="ARBA" id="ARBA00022927"/>
    </source>
</evidence>
<comment type="subcellular location">
    <subcellularLocation>
        <location evidence="1 10">Golgi apparatus membrane</location>
        <topology evidence="1 10">Peripheral membrane protein</topology>
    </subcellularLocation>
</comment>
<accession>A0ABR4NKJ1</accession>